<dbReference type="PROSITE" id="PS50943">
    <property type="entry name" value="HTH_CROC1"/>
    <property type="match status" value="1"/>
</dbReference>
<dbReference type="RefSeq" id="WP_369702817.1">
    <property type="nucleotide sequence ID" value="NZ_JBGEWD010000001.1"/>
</dbReference>
<dbReference type="InterPro" id="IPR010982">
    <property type="entry name" value="Lambda_DNA-bd_dom_sf"/>
</dbReference>
<keyword evidence="4" id="KW-1185">Reference proteome</keyword>
<evidence type="ECO:0000256" key="1">
    <source>
        <dbReference type="ARBA" id="ARBA00023125"/>
    </source>
</evidence>
<dbReference type="CDD" id="cd00093">
    <property type="entry name" value="HTH_XRE"/>
    <property type="match status" value="1"/>
</dbReference>
<feature type="domain" description="HTH cro/C1-type" evidence="2">
    <location>
        <begin position="1"/>
        <end position="55"/>
    </location>
</feature>
<dbReference type="SUPFAM" id="SSF47413">
    <property type="entry name" value="lambda repressor-like DNA-binding domains"/>
    <property type="match status" value="1"/>
</dbReference>
<dbReference type="Proteomes" id="UP001564657">
    <property type="component" value="Unassembled WGS sequence"/>
</dbReference>
<dbReference type="InterPro" id="IPR001387">
    <property type="entry name" value="Cro/C1-type_HTH"/>
</dbReference>
<dbReference type="EMBL" id="JBGEWD010000001">
    <property type="protein sequence ID" value="MEY7998943.1"/>
    <property type="molecule type" value="Genomic_DNA"/>
</dbReference>
<organism evidence="3 4">
    <name type="scientific">Clostridium moutaii</name>
    <dbReference type="NCBI Taxonomy" id="3240932"/>
    <lineage>
        <taxon>Bacteria</taxon>
        <taxon>Bacillati</taxon>
        <taxon>Bacillota</taxon>
        <taxon>Clostridia</taxon>
        <taxon>Eubacteriales</taxon>
        <taxon>Clostridiaceae</taxon>
        <taxon>Clostridium</taxon>
    </lineage>
</organism>
<dbReference type="PANTHER" id="PTHR46558:SF11">
    <property type="entry name" value="HTH-TYPE TRANSCRIPTIONAL REGULATOR XRE"/>
    <property type="match status" value="1"/>
</dbReference>
<sequence>MKELRAAKNITLDELAKILNTIKSTLSRYENNLRIPNIDFVNQLAEYFQCSTDYLLGNTNIKNSNDSSSKITESLNDDPELAQFWDELKEREDLKLLFKQTRNMDPNDIKK</sequence>
<evidence type="ECO:0000313" key="4">
    <source>
        <dbReference type="Proteomes" id="UP001564657"/>
    </source>
</evidence>
<gene>
    <name evidence="3" type="ORF">AB8U03_01800</name>
</gene>
<evidence type="ECO:0000259" key="2">
    <source>
        <dbReference type="PROSITE" id="PS50943"/>
    </source>
</evidence>
<evidence type="ECO:0000313" key="3">
    <source>
        <dbReference type="EMBL" id="MEY7998943.1"/>
    </source>
</evidence>
<protein>
    <submittedName>
        <fullName evidence="3">Helix-turn-helix domain-containing protein</fullName>
    </submittedName>
</protein>
<accession>A0ABV4BJH0</accession>
<keyword evidence="1" id="KW-0238">DNA-binding</keyword>
<reference evidence="3 4" key="1">
    <citation type="submission" date="2024-08" db="EMBL/GenBank/DDBJ databases">
        <title>Clostridium lapicellarii sp. nov., and Clostridium renhuaiense sp. nov., two species isolated from the mud in a fermentation cellar used for producing sauce-flavour Chinese liquors.</title>
        <authorList>
            <person name="Yang F."/>
            <person name="Wang H."/>
            <person name="Chen L.Q."/>
            <person name="Zhou N."/>
            <person name="Lu J.J."/>
            <person name="Pu X.X."/>
            <person name="Wan B."/>
            <person name="Wang L."/>
            <person name="Liu S.J."/>
        </authorList>
    </citation>
    <scope>NUCLEOTIDE SEQUENCE [LARGE SCALE GENOMIC DNA]</scope>
    <source>
        <strain evidence="3 4">MT-5</strain>
    </source>
</reference>
<dbReference type="PANTHER" id="PTHR46558">
    <property type="entry name" value="TRACRIPTIONAL REGULATORY PROTEIN-RELATED-RELATED"/>
    <property type="match status" value="1"/>
</dbReference>
<comment type="caution">
    <text evidence="3">The sequence shown here is derived from an EMBL/GenBank/DDBJ whole genome shotgun (WGS) entry which is preliminary data.</text>
</comment>
<dbReference type="SMART" id="SM00530">
    <property type="entry name" value="HTH_XRE"/>
    <property type="match status" value="1"/>
</dbReference>
<proteinExistence type="predicted"/>
<name>A0ABV4BJH0_9CLOT</name>
<dbReference type="Pfam" id="PF01381">
    <property type="entry name" value="HTH_3"/>
    <property type="match status" value="1"/>
</dbReference>
<dbReference type="Gene3D" id="1.10.260.40">
    <property type="entry name" value="lambda repressor-like DNA-binding domains"/>
    <property type="match status" value="1"/>
</dbReference>